<accession>A0ABQ3BFT9</accession>
<evidence type="ECO:0000313" key="3">
    <source>
        <dbReference type="Proteomes" id="UP000624183"/>
    </source>
</evidence>
<dbReference type="EMBL" id="BMUW01000001">
    <property type="protein sequence ID" value="GGZ32882.1"/>
    <property type="molecule type" value="Genomic_DNA"/>
</dbReference>
<feature type="compositionally biased region" description="Low complexity" evidence="1">
    <location>
        <begin position="33"/>
        <end position="44"/>
    </location>
</feature>
<feature type="region of interest" description="Disordered" evidence="1">
    <location>
        <begin position="1"/>
        <end position="20"/>
    </location>
</feature>
<name>A0ABQ3BFT9_9ACTN</name>
<proteinExistence type="predicted"/>
<feature type="region of interest" description="Disordered" evidence="1">
    <location>
        <begin position="33"/>
        <end position="54"/>
    </location>
</feature>
<comment type="caution">
    <text evidence="2">The sequence shown here is derived from an EMBL/GenBank/DDBJ whole genome shotgun (WGS) entry which is preliminary data.</text>
</comment>
<evidence type="ECO:0000313" key="2">
    <source>
        <dbReference type="EMBL" id="GGZ32882.1"/>
    </source>
</evidence>
<gene>
    <name evidence="2" type="ORF">GCM10010328_02470</name>
</gene>
<reference evidence="3" key="1">
    <citation type="journal article" date="2019" name="Int. J. Syst. Evol. Microbiol.">
        <title>The Global Catalogue of Microorganisms (GCM) 10K type strain sequencing project: providing services to taxonomists for standard genome sequencing and annotation.</title>
        <authorList>
            <consortium name="The Broad Institute Genomics Platform"/>
            <consortium name="The Broad Institute Genome Sequencing Center for Infectious Disease"/>
            <person name="Wu L."/>
            <person name="Ma J."/>
        </authorList>
    </citation>
    <scope>NUCLEOTIDE SEQUENCE [LARGE SCALE GENOMIC DNA]</scope>
    <source>
        <strain evidence="3">JCM 4602</strain>
    </source>
</reference>
<evidence type="ECO:0000256" key="1">
    <source>
        <dbReference type="SAM" id="MobiDB-lite"/>
    </source>
</evidence>
<protein>
    <submittedName>
        <fullName evidence="2">Uncharacterized protein</fullName>
    </submittedName>
</protein>
<dbReference type="Proteomes" id="UP000624183">
    <property type="component" value="Unassembled WGS sequence"/>
</dbReference>
<keyword evidence="3" id="KW-1185">Reference proteome</keyword>
<feature type="compositionally biased region" description="Polar residues" evidence="1">
    <location>
        <begin position="7"/>
        <end position="16"/>
    </location>
</feature>
<organism evidence="2 3">
    <name type="scientific">Streptomyces rubiginosohelvolus</name>
    <dbReference type="NCBI Taxonomy" id="67362"/>
    <lineage>
        <taxon>Bacteria</taxon>
        <taxon>Bacillati</taxon>
        <taxon>Actinomycetota</taxon>
        <taxon>Actinomycetes</taxon>
        <taxon>Kitasatosporales</taxon>
        <taxon>Streptomycetaceae</taxon>
        <taxon>Streptomyces</taxon>
    </lineage>
</organism>
<sequence length="101" mass="10365">MIPVSTARDQPTTPSGKSAWPCWTVRYDPTASSNAAIPTTAAPTGGVRPTKPCSRDTGAALSVGFIPSLSQPAVPMALGGARFRGTTARSRAVHGGRTSQQ</sequence>